<evidence type="ECO:0000259" key="9">
    <source>
        <dbReference type="PROSITE" id="PS50878"/>
    </source>
</evidence>
<dbReference type="InterPro" id="IPR021109">
    <property type="entry name" value="Peptidase_aspartic_dom_sf"/>
</dbReference>
<accession>A0A6L2P5H9</accession>
<dbReference type="GO" id="GO:0003964">
    <property type="term" value="F:RNA-directed DNA polymerase activity"/>
    <property type="evidence" value="ECO:0007669"/>
    <property type="project" value="UniProtKB-KW"/>
</dbReference>
<keyword evidence="2" id="KW-0808">Transferase</keyword>
<dbReference type="InterPro" id="IPR043502">
    <property type="entry name" value="DNA/RNA_pol_sf"/>
</dbReference>
<evidence type="ECO:0000313" key="10">
    <source>
        <dbReference type="EMBL" id="GEU93683.1"/>
    </source>
</evidence>
<dbReference type="PANTHER" id="PTHR24559">
    <property type="entry name" value="TRANSPOSON TY3-I GAG-POL POLYPROTEIN"/>
    <property type="match status" value="1"/>
</dbReference>
<dbReference type="Gene3D" id="3.10.10.10">
    <property type="entry name" value="HIV Type 1 Reverse Transcriptase, subunit A, domain 1"/>
    <property type="match status" value="1"/>
</dbReference>
<dbReference type="AlphaFoldDB" id="A0A6L2P5H9"/>
<dbReference type="InterPro" id="IPR056924">
    <property type="entry name" value="SH3_Tf2-1"/>
</dbReference>
<dbReference type="PANTHER" id="PTHR24559:SF427">
    <property type="entry name" value="RNA-DIRECTED DNA POLYMERASE"/>
    <property type="match status" value="1"/>
</dbReference>
<keyword evidence="7 10" id="KW-0695">RNA-directed DNA polymerase</keyword>
<evidence type="ECO:0000256" key="6">
    <source>
        <dbReference type="ARBA" id="ARBA00022801"/>
    </source>
</evidence>
<protein>
    <submittedName>
        <fullName evidence="10">Putative reverse transcriptase domain-containing protein</fullName>
    </submittedName>
</protein>
<evidence type="ECO:0000256" key="2">
    <source>
        <dbReference type="ARBA" id="ARBA00022679"/>
    </source>
</evidence>
<feature type="region of interest" description="Disordered" evidence="8">
    <location>
        <begin position="93"/>
        <end position="125"/>
    </location>
</feature>
<dbReference type="Pfam" id="PF24626">
    <property type="entry name" value="SH3_Tf2-1"/>
    <property type="match status" value="1"/>
</dbReference>
<dbReference type="Gene3D" id="2.40.70.10">
    <property type="entry name" value="Acid Proteases"/>
    <property type="match status" value="1"/>
</dbReference>
<dbReference type="GO" id="GO:0004519">
    <property type="term" value="F:endonuclease activity"/>
    <property type="evidence" value="ECO:0007669"/>
    <property type="project" value="UniProtKB-KW"/>
</dbReference>
<dbReference type="CDD" id="cd00303">
    <property type="entry name" value="retropepsin_like"/>
    <property type="match status" value="1"/>
</dbReference>
<dbReference type="Pfam" id="PF17921">
    <property type="entry name" value="Integrase_H2C2"/>
    <property type="match status" value="1"/>
</dbReference>
<feature type="compositionally biased region" description="Polar residues" evidence="8">
    <location>
        <begin position="1"/>
        <end position="20"/>
    </location>
</feature>
<dbReference type="Pfam" id="PF08284">
    <property type="entry name" value="RVP_2"/>
    <property type="match status" value="1"/>
</dbReference>
<dbReference type="InterPro" id="IPR043128">
    <property type="entry name" value="Rev_trsase/Diguanyl_cyclase"/>
</dbReference>
<keyword evidence="6" id="KW-0378">Hydrolase</keyword>
<name>A0A6L2P5H9_TANCI</name>
<dbReference type="Gene3D" id="3.30.70.270">
    <property type="match status" value="1"/>
</dbReference>
<evidence type="ECO:0000256" key="3">
    <source>
        <dbReference type="ARBA" id="ARBA00022695"/>
    </source>
</evidence>
<organism evidence="10">
    <name type="scientific">Tanacetum cinerariifolium</name>
    <name type="common">Dalmatian daisy</name>
    <name type="synonym">Chrysanthemum cinerariifolium</name>
    <dbReference type="NCBI Taxonomy" id="118510"/>
    <lineage>
        <taxon>Eukaryota</taxon>
        <taxon>Viridiplantae</taxon>
        <taxon>Streptophyta</taxon>
        <taxon>Embryophyta</taxon>
        <taxon>Tracheophyta</taxon>
        <taxon>Spermatophyta</taxon>
        <taxon>Magnoliopsida</taxon>
        <taxon>eudicotyledons</taxon>
        <taxon>Gunneridae</taxon>
        <taxon>Pentapetalae</taxon>
        <taxon>asterids</taxon>
        <taxon>campanulids</taxon>
        <taxon>Asterales</taxon>
        <taxon>Asteraceae</taxon>
        <taxon>Asteroideae</taxon>
        <taxon>Anthemideae</taxon>
        <taxon>Anthemidinae</taxon>
        <taxon>Tanacetum</taxon>
    </lineage>
</organism>
<dbReference type="InterPro" id="IPR012337">
    <property type="entry name" value="RNaseH-like_sf"/>
</dbReference>
<dbReference type="GO" id="GO:0008233">
    <property type="term" value="F:peptidase activity"/>
    <property type="evidence" value="ECO:0007669"/>
    <property type="project" value="UniProtKB-KW"/>
</dbReference>
<dbReference type="FunFam" id="3.10.10.10:FF:000007">
    <property type="entry name" value="Retrovirus-related Pol polyprotein from transposon 17.6-like Protein"/>
    <property type="match status" value="1"/>
</dbReference>
<reference evidence="10" key="1">
    <citation type="journal article" date="2019" name="Sci. Rep.">
        <title>Draft genome of Tanacetum cinerariifolium, the natural source of mosquito coil.</title>
        <authorList>
            <person name="Yamashiro T."/>
            <person name="Shiraishi A."/>
            <person name="Satake H."/>
            <person name="Nakayama K."/>
        </authorList>
    </citation>
    <scope>NUCLEOTIDE SEQUENCE</scope>
</reference>
<proteinExistence type="predicted"/>
<dbReference type="CDD" id="cd01647">
    <property type="entry name" value="RT_LTR"/>
    <property type="match status" value="1"/>
</dbReference>
<feature type="region of interest" description="Disordered" evidence="8">
    <location>
        <begin position="1"/>
        <end position="63"/>
    </location>
</feature>
<comment type="caution">
    <text evidence="10">The sequence shown here is derived from an EMBL/GenBank/DDBJ whole genome shotgun (WGS) entry which is preliminary data.</text>
</comment>
<keyword evidence="3" id="KW-0548">Nucleotidyltransferase</keyword>
<dbReference type="Pfam" id="PF00078">
    <property type="entry name" value="RVT_1"/>
    <property type="match status" value="1"/>
</dbReference>
<sequence>MSSDNAQSIVTYTSISSDSDGPSWGIPLMNDGEFSEMDPYEEVVQQGQVHPLSPTYVPDPRELDEHVPIYVPEPEHPKYHALSGDDIQVEDDDEYLEENPSEEHEPKDNDEDPNEEPSEGSDETELFEKNETATLIDAFAAGSSPFPLPPTSHAYDQASLGHRAAMTHMRDDVLKEDMPPRRRFVLTAPPPGCDVAESSAAAAARAPRSQYNFVDTVEAEQGLIRSPGHDAWTIARVADIAEDAQVRRQESTNFYAQFLDARTDRKDIRLKIDVVRGQRTTYETELQEVHRAYLSSEAWNRALLARLETLETHISRIEWQRQSVEDLAATQMMRIHALEARAWTDTVKDASNSCVIGLSQWLKKMESVFHISGCAIDNQVKFATCTLLGAALTSSYENLRSRCCLCYDLGTLKKKMTDKYCPKERQNENKRKADDSSRNSQQQPYKKKNVARVYTAGPGEKKVYTGNLPLYTKCNYYHTGQCVPKCGKCKRYGHTTTDFRVNTNNNHNQKAGTCYECGNTGHIKKNFPKLKNHGNGSGNGVAQSKYYTLRGMDASLDSNVITADGKIIRVSTIIRGCTFNFMNHHFNIDLMPVPLSSFDVIIGMDWLTKYHGVIICDEKIVCVPFRREMLIFQGNRDNQKEESRLNIISCTKAQEYLSKGCDVFLAHITTKEANDKSEGKRLEDVPIVRDFPKVFPEDLSGIPPARQVEFQIDLVPGAAPVARAPYRLAPFEMKELAKQLQELSDKGFIRPISSPWGAPVLFVKKKDGSFCMCIDYRELNKLMVKNRYPLLRINDLFDQLQGSSVYSKIDLRSGYHQLRVREEDIPKTAFRTRYGHYEFQVIPFGLTNVPVVFMDLMNRVCKPYLDKFMIVFIDDILIYSKNKKEHEEHLKLILELLKKEELYAKFTKCEFWILKVQFLGHVIDSKGIHMDSAKIKSIKDWASPKRKANVVADALSRKERSKPLRVQALVMKIGLKLPKKILEAQTEALKLENLSAEDVGGMLRKDLPKEKLEPRADRTLCLNNRSWLYWWPNMKANIATYVSKCLTCSKVKAEHQKPSGLLVQPEITEWKWEKITMDFITQLPKTTNRYDTIWVIVDRLTKSAHFLPIRFTSLFWQALHKALGTRLDMSTTYHPETDEVGDAQLTGTEIIHETTEKIIQIKSRIQAARVVRFGKQGKLNPRYIGPFKVLSKVGDVAYRLELPQQLSRVHNTFHVSNIKKCLSDESLMISLDKLRIDDKLHFVEEPVEIMDHKSSN</sequence>
<feature type="compositionally biased region" description="Basic and acidic residues" evidence="8">
    <location>
        <begin position="423"/>
        <end position="437"/>
    </location>
</feature>
<feature type="region of interest" description="Disordered" evidence="8">
    <location>
        <begin position="423"/>
        <end position="451"/>
    </location>
</feature>
<evidence type="ECO:0000256" key="1">
    <source>
        <dbReference type="ARBA" id="ARBA00022670"/>
    </source>
</evidence>
<dbReference type="SUPFAM" id="SSF53098">
    <property type="entry name" value="Ribonuclease H-like"/>
    <property type="match status" value="1"/>
</dbReference>
<keyword evidence="1" id="KW-0645">Protease</keyword>
<keyword evidence="4" id="KW-0540">Nuclease</keyword>
<feature type="compositionally biased region" description="Acidic residues" evidence="8">
    <location>
        <begin position="108"/>
        <end position="125"/>
    </location>
</feature>
<dbReference type="InterPro" id="IPR041588">
    <property type="entry name" value="Integrase_H2C2"/>
</dbReference>
<evidence type="ECO:0000256" key="8">
    <source>
        <dbReference type="SAM" id="MobiDB-lite"/>
    </source>
</evidence>
<dbReference type="PROSITE" id="PS50878">
    <property type="entry name" value="RT_POL"/>
    <property type="match status" value="1"/>
</dbReference>
<dbReference type="SUPFAM" id="SSF56672">
    <property type="entry name" value="DNA/RNA polymerases"/>
    <property type="match status" value="1"/>
</dbReference>
<evidence type="ECO:0000256" key="7">
    <source>
        <dbReference type="ARBA" id="ARBA00022918"/>
    </source>
</evidence>
<keyword evidence="5" id="KW-0255">Endonuclease</keyword>
<feature type="domain" description="Reverse transcriptase" evidence="9">
    <location>
        <begin position="744"/>
        <end position="923"/>
    </location>
</feature>
<gene>
    <name evidence="10" type="ORF">Tci_065661</name>
</gene>
<dbReference type="GO" id="GO:0006508">
    <property type="term" value="P:proteolysis"/>
    <property type="evidence" value="ECO:0007669"/>
    <property type="project" value="UniProtKB-KW"/>
</dbReference>
<dbReference type="InterPro" id="IPR053134">
    <property type="entry name" value="RNA-dir_DNA_polymerase"/>
</dbReference>
<dbReference type="EMBL" id="BKCJ010010907">
    <property type="protein sequence ID" value="GEU93683.1"/>
    <property type="molecule type" value="Genomic_DNA"/>
</dbReference>
<evidence type="ECO:0000256" key="4">
    <source>
        <dbReference type="ARBA" id="ARBA00022722"/>
    </source>
</evidence>
<evidence type="ECO:0000256" key="5">
    <source>
        <dbReference type="ARBA" id="ARBA00022759"/>
    </source>
</evidence>
<dbReference type="InterPro" id="IPR000477">
    <property type="entry name" value="RT_dom"/>
</dbReference>